<dbReference type="Proteomes" id="UP000663859">
    <property type="component" value="Unassembled WGS sequence"/>
</dbReference>
<protein>
    <submittedName>
        <fullName evidence="1">Uncharacterized protein</fullName>
    </submittedName>
</protein>
<keyword evidence="2" id="KW-1185">Reference proteome</keyword>
<reference evidence="1" key="1">
    <citation type="submission" date="2021-02" db="EMBL/GenBank/DDBJ databases">
        <authorList>
            <person name="Cremers G."/>
            <person name="Picone N."/>
        </authorList>
    </citation>
    <scope>NUCLEOTIDE SEQUENCE</scope>
    <source>
        <strain evidence="1">PQ17</strain>
    </source>
</reference>
<gene>
    <name evidence="1" type="ORF">MPNT_190005</name>
</gene>
<sequence length="45" mass="4953">MSKLPIVTYERGFTLTPKGVSRLSTCAALSKRAAEFFSQMRVGCL</sequence>
<organism evidence="1 2">
    <name type="scientific">Candidatus Methylacidithermus pantelleriae</name>
    <dbReference type="NCBI Taxonomy" id="2744239"/>
    <lineage>
        <taxon>Bacteria</taxon>
        <taxon>Pseudomonadati</taxon>
        <taxon>Verrucomicrobiota</taxon>
        <taxon>Methylacidiphilae</taxon>
        <taxon>Methylacidiphilales</taxon>
        <taxon>Methylacidiphilaceae</taxon>
        <taxon>Candidatus Methylacidithermus</taxon>
    </lineage>
</organism>
<name>A0A8J2BL28_9BACT</name>
<dbReference type="EMBL" id="CAJNOB010000011">
    <property type="protein sequence ID" value="CAF0695327.1"/>
    <property type="molecule type" value="Genomic_DNA"/>
</dbReference>
<comment type="caution">
    <text evidence="1">The sequence shown here is derived from an EMBL/GenBank/DDBJ whole genome shotgun (WGS) entry which is preliminary data.</text>
</comment>
<evidence type="ECO:0000313" key="1">
    <source>
        <dbReference type="EMBL" id="CAF0695327.1"/>
    </source>
</evidence>
<dbReference type="AlphaFoldDB" id="A0A8J2BL28"/>
<accession>A0A8J2BL28</accession>
<evidence type="ECO:0000313" key="2">
    <source>
        <dbReference type="Proteomes" id="UP000663859"/>
    </source>
</evidence>
<proteinExistence type="predicted"/>